<organism evidence="2 3">
    <name type="scientific">Calidithermus terrae</name>
    <dbReference type="NCBI Taxonomy" id="1408545"/>
    <lineage>
        <taxon>Bacteria</taxon>
        <taxon>Thermotogati</taxon>
        <taxon>Deinococcota</taxon>
        <taxon>Deinococci</taxon>
        <taxon>Thermales</taxon>
        <taxon>Thermaceae</taxon>
        <taxon>Calidithermus</taxon>
    </lineage>
</organism>
<keyword evidence="1" id="KW-1133">Transmembrane helix</keyword>
<keyword evidence="3" id="KW-1185">Reference proteome</keyword>
<evidence type="ECO:0000313" key="2">
    <source>
        <dbReference type="EMBL" id="RIH84718.1"/>
    </source>
</evidence>
<dbReference type="EMBL" id="QXDL01000069">
    <property type="protein sequence ID" value="RIH84718.1"/>
    <property type="molecule type" value="Genomic_DNA"/>
</dbReference>
<evidence type="ECO:0000256" key="1">
    <source>
        <dbReference type="SAM" id="Phobius"/>
    </source>
</evidence>
<reference evidence="2 3" key="1">
    <citation type="submission" date="2018-08" db="EMBL/GenBank/DDBJ databases">
        <title>Meiothermus terrae DSM 26712 genome sequencing project.</title>
        <authorList>
            <person name="Da Costa M.S."/>
            <person name="Albuquerque L."/>
            <person name="Raposo P."/>
            <person name="Froufe H.J.C."/>
            <person name="Barroso C.S."/>
            <person name="Egas C."/>
        </authorList>
    </citation>
    <scope>NUCLEOTIDE SEQUENCE [LARGE SCALE GENOMIC DNA]</scope>
    <source>
        <strain evidence="2 3">DSM 26712</strain>
    </source>
</reference>
<keyword evidence="1" id="KW-0812">Transmembrane</keyword>
<proteinExistence type="predicted"/>
<evidence type="ECO:0000313" key="3">
    <source>
        <dbReference type="Proteomes" id="UP000265715"/>
    </source>
</evidence>
<dbReference type="AlphaFoldDB" id="A0A399EL62"/>
<accession>A0A399EL62</accession>
<dbReference type="Proteomes" id="UP000265715">
    <property type="component" value="Unassembled WGS sequence"/>
</dbReference>
<protein>
    <submittedName>
        <fullName evidence="2">Uncharacterized protein</fullName>
    </submittedName>
</protein>
<gene>
    <name evidence="2" type="ORF">Mterra_01898</name>
</gene>
<keyword evidence="1" id="KW-0472">Membrane</keyword>
<dbReference type="RefSeq" id="WP_170159619.1">
    <property type="nucleotide sequence ID" value="NZ_QXDL01000069.1"/>
</dbReference>
<sequence>MENSASLNPKTEIGRGMLNGFGAILAYAVVFGVLLLLLPDPAEPQVPGGCGCSSK</sequence>
<name>A0A399EL62_9DEIN</name>
<feature type="transmembrane region" description="Helical" evidence="1">
    <location>
        <begin position="20"/>
        <end position="38"/>
    </location>
</feature>
<comment type="caution">
    <text evidence="2">The sequence shown here is derived from an EMBL/GenBank/DDBJ whole genome shotgun (WGS) entry which is preliminary data.</text>
</comment>